<feature type="transmembrane region" description="Helical" evidence="1">
    <location>
        <begin position="83"/>
        <end position="107"/>
    </location>
</feature>
<comment type="caution">
    <text evidence="2">The sequence shown here is derived from an EMBL/GenBank/DDBJ whole genome shotgun (WGS) entry which is preliminary data.</text>
</comment>
<proteinExistence type="predicted"/>
<evidence type="ECO:0000313" key="3">
    <source>
        <dbReference type="Proteomes" id="UP000321769"/>
    </source>
</evidence>
<dbReference type="EMBL" id="BJZQ01000015">
    <property type="protein sequence ID" value="GEO90167.1"/>
    <property type="molecule type" value="Genomic_DNA"/>
</dbReference>
<gene>
    <name evidence="2" type="ORF">AFL01nite_24940</name>
</gene>
<sequence>MSPSLTAWSRALLTVLVLVGIGALGLVVFGAALIWKDAHDHAERWDGVAAVVGTLAAGAGLVTLAVAVGLVRRIRAAQAAADAGRLAAAGGLAVGVATVLLIAGLFVSELWGSLVPGTWVPALALAVPAVGTVAAAYGERKTPDRQASD</sequence>
<name>A0A512HXI8_9ACTN</name>
<dbReference type="AlphaFoldDB" id="A0A512HXI8"/>
<accession>A0A512HXI8</accession>
<organism evidence="2 3">
    <name type="scientific">Aeromicrobium flavum</name>
    <dbReference type="NCBI Taxonomy" id="416568"/>
    <lineage>
        <taxon>Bacteria</taxon>
        <taxon>Bacillati</taxon>
        <taxon>Actinomycetota</taxon>
        <taxon>Actinomycetes</taxon>
        <taxon>Propionibacteriales</taxon>
        <taxon>Nocardioidaceae</taxon>
        <taxon>Aeromicrobium</taxon>
    </lineage>
</organism>
<dbReference type="Proteomes" id="UP000321769">
    <property type="component" value="Unassembled WGS sequence"/>
</dbReference>
<evidence type="ECO:0000256" key="1">
    <source>
        <dbReference type="SAM" id="Phobius"/>
    </source>
</evidence>
<keyword evidence="3" id="KW-1185">Reference proteome</keyword>
<feature type="transmembrane region" description="Helical" evidence="1">
    <location>
        <begin position="119"/>
        <end position="138"/>
    </location>
</feature>
<keyword evidence="1" id="KW-0812">Transmembrane</keyword>
<keyword evidence="1" id="KW-1133">Transmembrane helix</keyword>
<protein>
    <submittedName>
        <fullName evidence="2">Uncharacterized protein</fullName>
    </submittedName>
</protein>
<dbReference type="RefSeq" id="WP_146828034.1">
    <property type="nucleotide sequence ID" value="NZ_BAAAYQ010000005.1"/>
</dbReference>
<reference evidence="2 3" key="1">
    <citation type="submission" date="2019-07" db="EMBL/GenBank/DDBJ databases">
        <title>Whole genome shotgun sequence of Aeromicrobium flavum NBRC 107625.</title>
        <authorList>
            <person name="Hosoyama A."/>
            <person name="Uohara A."/>
            <person name="Ohji S."/>
            <person name="Ichikawa N."/>
        </authorList>
    </citation>
    <scope>NUCLEOTIDE SEQUENCE [LARGE SCALE GENOMIC DNA]</scope>
    <source>
        <strain evidence="2 3">NBRC 107625</strain>
    </source>
</reference>
<feature type="transmembrane region" description="Helical" evidence="1">
    <location>
        <begin position="47"/>
        <end position="71"/>
    </location>
</feature>
<evidence type="ECO:0000313" key="2">
    <source>
        <dbReference type="EMBL" id="GEO90167.1"/>
    </source>
</evidence>
<keyword evidence="1" id="KW-0472">Membrane</keyword>
<feature type="transmembrane region" description="Helical" evidence="1">
    <location>
        <begin position="12"/>
        <end position="35"/>
    </location>
</feature>